<evidence type="ECO:0000313" key="6">
    <source>
        <dbReference type="EMBL" id="JAS19736.1"/>
    </source>
</evidence>
<dbReference type="GO" id="GO:0005524">
    <property type="term" value="F:ATP binding"/>
    <property type="evidence" value="ECO:0007669"/>
    <property type="project" value="UniProtKB-KW"/>
</dbReference>
<name>A0A1B6D6H8_9HEMI</name>
<dbReference type="Gene3D" id="3.40.50.300">
    <property type="entry name" value="P-loop containing nucleotide triphosphate hydrolases"/>
    <property type="match status" value="1"/>
</dbReference>
<evidence type="ECO:0000256" key="2">
    <source>
        <dbReference type="ARBA" id="ARBA00009726"/>
    </source>
</evidence>
<sequence length="247" mass="27628">MLQVGIVGSGKSSLLAALLRLIEPLPGGNIRIDNIDIRDIPVKKLRAKICVVPRHPVLFAGSLRANLDPREELTDVEIWDALDKVGLRDAVAILPFGLDTESRHWDKTFTADQRQLLYLALAVTSKNNIIIVDLASRNTQPESERSLLNLVQEIFPLCTVVIMSERLRLVMAAERVLVLESGRMAEYGHPYLLLQNKYSHLNKMIQEAGPSALKAQLLNIAKNSYINGKRPPIKEDSMESVECINYI</sequence>
<keyword evidence="4" id="KW-0067">ATP-binding</keyword>
<protein>
    <recommendedName>
        <fullName evidence="5">ABC transporter domain-containing protein</fullName>
    </recommendedName>
</protein>
<gene>
    <name evidence="6" type="ORF">g.30237</name>
    <name evidence="7" type="ORF">g.30247</name>
</gene>
<dbReference type="GO" id="GO:0016887">
    <property type="term" value="F:ATP hydrolysis activity"/>
    <property type="evidence" value="ECO:0007669"/>
    <property type="project" value="InterPro"/>
</dbReference>
<comment type="subcellular location">
    <subcellularLocation>
        <location evidence="1">Membrane</location>
        <topology evidence="1">Multi-pass membrane protein</topology>
    </subcellularLocation>
</comment>
<dbReference type="EMBL" id="GEDC01017562">
    <property type="protein sequence ID" value="JAS19736.1"/>
    <property type="molecule type" value="Transcribed_RNA"/>
</dbReference>
<dbReference type="GO" id="GO:0042626">
    <property type="term" value="F:ATPase-coupled transmembrane transporter activity"/>
    <property type="evidence" value="ECO:0007669"/>
    <property type="project" value="TreeGrafter"/>
</dbReference>
<dbReference type="InterPro" id="IPR003439">
    <property type="entry name" value="ABC_transporter-like_ATP-bd"/>
</dbReference>
<comment type="similarity">
    <text evidence="2">Belongs to the ABC transporter superfamily. ABCC family. Conjugate transporter (TC 3.A.1.208) subfamily.</text>
</comment>
<organism evidence="7">
    <name type="scientific">Clastoptera arizonana</name>
    <name type="common">Arizona spittle bug</name>
    <dbReference type="NCBI Taxonomy" id="38151"/>
    <lineage>
        <taxon>Eukaryota</taxon>
        <taxon>Metazoa</taxon>
        <taxon>Ecdysozoa</taxon>
        <taxon>Arthropoda</taxon>
        <taxon>Hexapoda</taxon>
        <taxon>Insecta</taxon>
        <taxon>Pterygota</taxon>
        <taxon>Neoptera</taxon>
        <taxon>Paraneoptera</taxon>
        <taxon>Hemiptera</taxon>
        <taxon>Auchenorrhyncha</taxon>
        <taxon>Cercopoidea</taxon>
        <taxon>Clastopteridae</taxon>
        <taxon>Clastoptera</taxon>
    </lineage>
</organism>
<dbReference type="InterPro" id="IPR027417">
    <property type="entry name" value="P-loop_NTPase"/>
</dbReference>
<evidence type="ECO:0000256" key="1">
    <source>
        <dbReference type="ARBA" id="ARBA00004141"/>
    </source>
</evidence>
<keyword evidence="3" id="KW-0547">Nucleotide-binding</keyword>
<reference evidence="7" key="1">
    <citation type="submission" date="2015-12" db="EMBL/GenBank/DDBJ databases">
        <title>De novo transcriptome assembly of four potential Pierce s Disease insect vectors from Arizona vineyards.</title>
        <authorList>
            <person name="Tassone E.E."/>
        </authorList>
    </citation>
    <scope>NUCLEOTIDE SEQUENCE</scope>
</reference>
<evidence type="ECO:0000259" key="5">
    <source>
        <dbReference type="Pfam" id="PF00005"/>
    </source>
</evidence>
<dbReference type="Pfam" id="PF00005">
    <property type="entry name" value="ABC_tran"/>
    <property type="match status" value="1"/>
</dbReference>
<dbReference type="InterPro" id="IPR050173">
    <property type="entry name" value="ABC_transporter_C-like"/>
</dbReference>
<evidence type="ECO:0000256" key="3">
    <source>
        <dbReference type="ARBA" id="ARBA00022741"/>
    </source>
</evidence>
<feature type="domain" description="ABC transporter" evidence="5">
    <location>
        <begin position="4"/>
        <end position="133"/>
    </location>
</feature>
<dbReference type="AlphaFoldDB" id="A0A1B6D6H8"/>
<dbReference type="GO" id="GO:0016020">
    <property type="term" value="C:membrane"/>
    <property type="evidence" value="ECO:0007669"/>
    <property type="project" value="UniProtKB-SubCell"/>
</dbReference>
<evidence type="ECO:0000313" key="7">
    <source>
        <dbReference type="EMBL" id="JAS21291.1"/>
    </source>
</evidence>
<evidence type="ECO:0000256" key="4">
    <source>
        <dbReference type="ARBA" id="ARBA00022840"/>
    </source>
</evidence>
<dbReference type="PANTHER" id="PTHR24223">
    <property type="entry name" value="ATP-BINDING CASSETTE SUB-FAMILY C"/>
    <property type="match status" value="1"/>
</dbReference>
<dbReference type="SUPFAM" id="SSF52540">
    <property type="entry name" value="P-loop containing nucleoside triphosphate hydrolases"/>
    <property type="match status" value="1"/>
</dbReference>
<proteinExistence type="inferred from homology"/>
<accession>A0A1B6D6H8</accession>
<dbReference type="EMBL" id="GEDC01016007">
    <property type="protein sequence ID" value="JAS21291.1"/>
    <property type="molecule type" value="Transcribed_RNA"/>
</dbReference>
<dbReference type="PANTHER" id="PTHR24223:SF456">
    <property type="entry name" value="MULTIDRUG RESISTANCE-ASSOCIATED PROTEIN LETHAL(2)03659"/>
    <property type="match status" value="1"/>
</dbReference>